<keyword evidence="2" id="KW-1185">Reference proteome</keyword>
<name>A0AAU9DFQ5_9FUSO</name>
<dbReference type="KEGG" id="haby:HLVA_00530"/>
<dbReference type="Proteomes" id="UP001321582">
    <property type="component" value="Chromosome"/>
</dbReference>
<evidence type="ECO:0000313" key="1">
    <source>
        <dbReference type="EMBL" id="BDU49484.1"/>
    </source>
</evidence>
<dbReference type="EMBL" id="AP027059">
    <property type="protein sequence ID" value="BDU49484.1"/>
    <property type="molecule type" value="Genomic_DNA"/>
</dbReference>
<proteinExistence type="predicted"/>
<evidence type="ECO:0000313" key="2">
    <source>
        <dbReference type="Proteomes" id="UP001321582"/>
    </source>
</evidence>
<reference evidence="1 2" key="1">
    <citation type="submission" date="2022-11" db="EMBL/GenBank/DDBJ databases">
        <title>Haliovirga abyssi gen. nov., sp. nov., a mesophilic fermentative bacterium isolated from the Iheya North hydrothermal field and the proposal of Haliovirgaceae fam. nov.</title>
        <authorList>
            <person name="Miyazaki U."/>
            <person name="Tame A."/>
            <person name="Miyazaki J."/>
            <person name="Takai K."/>
            <person name="Sawayama S."/>
            <person name="Kitajima M."/>
            <person name="Okamoto A."/>
            <person name="Nakagawa S."/>
        </authorList>
    </citation>
    <scope>NUCLEOTIDE SEQUENCE [LARGE SCALE GENOMIC DNA]</scope>
    <source>
        <strain evidence="1 2">IC12</strain>
    </source>
</reference>
<dbReference type="AlphaFoldDB" id="A0AAU9DFQ5"/>
<gene>
    <name evidence="1" type="ORF">HLVA_00530</name>
</gene>
<accession>A0AAU9DFQ5</accession>
<evidence type="ECO:0008006" key="3">
    <source>
        <dbReference type="Google" id="ProtNLM"/>
    </source>
</evidence>
<organism evidence="1 2">
    <name type="scientific">Haliovirga abyssi</name>
    <dbReference type="NCBI Taxonomy" id="2996794"/>
    <lineage>
        <taxon>Bacteria</taxon>
        <taxon>Fusobacteriati</taxon>
        <taxon>Fusobacteriota</taxon>
        <taxon>Fusobacteriia</taxon>
        <taxon>Fusobacteriales</taxon>
        <taxon>Haliovirgaceae</taxon>
        <taxon>Haliovirga</taxon>
    </lineage>
</organism>
<dbReference type="RefSeq" id="WP_307904440.1">
    <property type="nucleotide sequence ID" value="NZ_AP027059.1"/>
</dbReference>
<protein>
    <recommendedName>
        <fullName evidence="3">Response regulator</fullName>
    </recommendedName>
</protein>
<sequence>MNKKEIIKICYIDDDFDVQLSKYLVENYIVDKKDNIEIDYSEYKFNTEDNYKKLLKKDIVKQANIILIDSRLFENMSNKKTKFTGEKFKIILRQIYPFIKTVVISQNETTEESSVVSKFKQAESKGISFVEHYDDNLKKILDENIKFILEERKTLEELNDDEFIDELLLETIDKTFNGLESYSEFEKKELDNLIEVFEEVRSHYDNQK</sequence>